<dbReference type="EMBL" id="JAWWNJ010000221">
    <property type="protein sequence ID" value="KAK6969538.1"/>
    <property type="molecule type" value="Genomic_DNA"/>
</dbReference>
<evidence type="ECO:0000256" key="1">
    <source>
        <dbReference type="SAM" id="MobiDB-lite"/>
    </source>
</evidence>
<reference evidence="2 3" key="1">
    <citation type="journal article" date="2024" name="J Genomics">
        <title>Draft genome sequencing and assembly of Favolaschia claudopus CIRM-BRFM 2984 isolated from oak limbs.</title>
        <authorList>
            <person name="Navarro D."/>
            <person name="Drula E."/>
            <person name="Chaduli D."/>
            <person name="Cazenave R."/>
            <person name="Ahrendt S."/>
            <person name="Wang J."/>
            <person name="Lipzen A."/>
            <person name="Daum C."/>
            <person name="Barry K."/>
            <person name="Grigoriev I.V."/>
            <person name="Favel A."/>
            <person name="Rosso M.N."/>
            <person name="Martin F."/>
        </authorList>
    </citation>
    <scope>NUCLEOTIDE SEQUENCE [LARGE SCALE GENOMIC DNA]</scope>
    <source>
        <strain evidence="2 3">CIRM-BRFM 2984</strain>
    </source>
</reference>
<evidence type="ECO:0000313" key="2">
    <source>
        <dbReference type="EMBL" id="KAK6969538.1"/>
    </source>
</evidence>
<feature type="region of interest" description="Disordered" evidence="1">
    <location>
        <begin position="1"/>
        <end position="36"/>
    </location>
</feature>
<proteinExistence type="predicted"/>
<evidence type="ECO:0000313" key="3">
    <source>
        <dbReference type="Proteomes" id="UP001362999"/>
    </source>
</evidence>
<organism evidence="2 3">
    <name type="scientific">Favolaschia claudopus</name>
    <dbReference type="NCBI Taxonomy" id="2862362"/>
    <lineage>
        <taxon>Eukaryota</taxon>
        <taxon>Fungi</taxon>
        <taxon>Dikarya</taxon>
        <taxon>Basidiomycota</taxon>
        <taxon>Agaricomycotina</taxon>
        <taxon>Agaricomycetes</taxon>
        <taxon>Agaricomycetidae</taxon>
        <taxon>Agaricales</taxon>
        <taxon>Marasmiineae</taxon>
        <taxon>Mycenaceae</taxon>
        <taxon>Favolaschia</taxon>
    </lineage>
</organism>
<dbReference type="AlphaFoldDB" id="A0AAV9Z550"/>
<dbReference type="Proteomes" id="UP001362999">
    <property type="component" value="Unassembled WGS sequence"/>
</dbReference>
<accession>A0AAV9Z550</accession>
<protein>
    <submittedName>
        <fullName evidence="2">Uncharacterized protein</fullName>
    </submittedName>
</protein>
<name>A0AAV9Z550_9AGAR</name>
<gene>
    <name evidence="2" type="ORF">R3P38DRAFT_2814266</name>
</gene>
<comment type="caution">
    <text evidence="2">The sequence shown here is derived from an EMBL/GenBank/DDBJ whole genome shotgun (WGS) entry which is preliminary data.</text>
</comment>
<sequence length="149" mass="16074">MPKARRVDSAPPSRSPELSGAGAHERVSIPGSHLQSDKNREVTLGSKWVLFGSGVGSSSNTSQADVRALIGGKDSEEFMGLWEYGTKLSVLKQCAAMLLTLRAPPAYLSSSTESQRAEHIMYLNNLAYGTGARAALTKPHGQLQFWEDI</sequence>
<keyword evidence="3" id="KW-1185">Reference proteome</keyword>